<keyword evidence="9" id="KW-0560">Oxidoreductase</keyword>
<dbReference type="Pfam" id="PF04055">
    <property type="entry name" value="Radical_SAM"/>
    <property type="match status" value="1"/>
</dbReference>
<proteinExistence type="predicted"/>
<evidence type="ECO:0000256" key="5">
    <source>
        <dbReference type="ARBA" id="ARBA00023004"/>
    </source>
</evidence>
<dbReference type="Gene3D" id="3.30.70.20">
    <property type="match status" value="1"/>
</dbReference>
<dbReference type="InterPro" id="IPR017900">
    <property type="entry name" value="4Fe4S_Fe_S_CS"/>
</dbReference>
<dbReference type="PROSITE" id="PS51918">
    <property type="entry name" value="RADICAL_SAM"/>
    <property type="match status" value="1"/>
</dbReference>
<keyword evidence="2" id="KW-0004">4Fe-4S</keyword>
<dbReference type="SFLD" id="SFLDS00029">
    <property type="entry name" value="Radical_SAM"/>
    <property type="match status" value="1"/>
</dbReference>
<dbReference type="InterPro" id="IPR040074">
    <property type="entry name" value="BssD/PflA/YjjW"/>
</dbReference>
<dbReference type="GO" id="GO:0043807">
    <property type="term" value="F:3-methyl-2-oxobutanoate dehydrogenase (ferredoxin) activity"/>
    <property type="evidence" value="ECO:0007669"/>
    <property type="project" value="UniProtKB-EC"/>
</dbReference>
<dbReference type="SUPFAM" id="SSF54862">
    <property type="entry name" value="4Fe-4S ferredoxins"/>
    <property type="match status" value="1"/>
</dbReference>
<dbReference type="EMBL" id="CP042905">
    <property type="protein sequence ID" value="QEE16873.1"/>
    <property type="molecule type" value="Genomic_DNA"/>
</dbReference>
<dbReference type="SUPFAM" id="SSF102114">
    <property type="entry name" value="Radical SAM enzymes"/>
    <property type="match status" value="1"/>
</dbReference>
<evidence type="ECO:0000313" key="9">
    <source>
        <dbReference type="EMBL" id="QEE16873.1"/>
    </source>
</evidence>
<comment type="cofactor">
    <cofactor evidence="1">
        <name>[4Fe-4S] cluster</name>
        <dbReference type="ChEBI" id="CHEBI:49883"/>
    </cofactor>
</comment>
<dbReference type="InterPro" id="IPR058240">
    <property type="entry name" value="rSAM_sf"/>
</dbReference>
<dbReference type="GO" id="GO:0046872">
    <property type="term" value="F:metal ion binding"/>
    <property type="evidence" value="ECO:0007669"/>
    <property type="project" value="UniProtKB-KW"/>
</dbReference>
<feature type="domain" description="4Fe-4S ferredoxin-type" evidence="7">
    <location>
        <begin position="80"/>
        <end position="108"/>
    </location>
</feature>
<dbReference type="KEGG" id="psyt:DSAG12_02703"/>
<keyword evidence="5" id="KW-0408">Iron</keyword>
<reference evidence="9 10" key="2">
    <citation type="journal article" date="2024" name="Int. J. Syst. Evol. Microbiol.">
        <title>Promethearchaeum syntrophicum gen. nov., sp. nov., an anaerobic, obligately syntrophic archaeon, the first isolate of the lineage 'Asgard' archaea, and proposal of the new archaeal phylum Promethearchaeota phyl. nov. and kingdom Promethearchaeati regn. nov.</title>
        <authorList>
            <person name="Imachi H."/>
            <person name="Nobu M.K."/>
            <person name="Kato S."/>
            <person name="Takaki Y."/>
            <person name="Miyazaki M."/>
            <person name="Miyata M."/>
            <person name="Ogawara M."/>
            <person name="Saito Y."/>
            <person name="Sakai S."/>
            <person name="Tahara Y.O."/>
            <person name="Takano Y."/>
            <person name="Tasumi E."/>
            <person name="Uematsu K."/>
            <person name="Yoshimura T."/>
            <person name="Itoh T."/>
            <person name="Ohkuma M."/>
            <person name="Takai K."/>
        </authorList>
    </citation>
    <scope>NUCLEOTIDE SEQUENCE [LARGE SCALE GENOMIC DNA]</scope>
    <source>
        <strain evidence="9 10">MK-D1</strain>
    </source>
</reference>
<sequence>MAKSISGNIFEIQRMSTEDGPGLRTTVFFKKCNLKCAWCHNPESFFPEPSIQWFSIRCIGCGTCVKICPDTAIQLKDDGISINRQLCSQCGLCVENCPTTALRKLGKEISLDDLLRIVEKDAAYYLNSKDGGITVSGGESALQAEFVSKFLQKCKEKGFHTALDTCGFVSKKNLEKIIPYVDLILYDLKEMDPSKHKEFTGQSNEIILENALWILNKIERTNKKMWVRTPIIPEFTASNENIHEIGRFIFEKLENKIDRWDLLAFNNLAKDKYHRMDLPYPCENLELFTSKEMEIFLQIAESTGVKNVSWTGLTRK</sequence>
<dbReference type="GeneID" id="41330683"/>
<evidence type="ECO:0000259" key="8">
    <source>
        <dbReference type="PROSITE" id="PS51918"/>
    </source>
</evidence>
<evidence type="ECO:0000256" key="2">
    <source>
        <dbReference type="ARBA" id="ARBA00022485"/>
    </source>
</evidence>
<dbReference type="SFLD" id="SFLDG01066">
    <property type="entry name" value="organic_radical-activating_enz"/>
    <property type="match status" value="1"/>
</dbReference>
<dbReference type="PROSITE" id="PS51379">
    <property type="entry name" value="4FE4S_FER_2"/>
    <property type="match status" value="2"/>
</dbReference>
<dbReference type="SFLD" id="SFLDG01118">
    <property type="entry name" value="activating_enzymes__group_2"/>
    <property type="match status" value="1"/>
</dbReference>
<accession>A0A5B9DDN1</accession>
<dbReference type="AlphaFoldDB" id="A0A5B9DDN1"/>
<dbReference type="Gene3D" id="3.20.20.70">
    <property type="entry name" value="Aldolase class I"/>
    <property type="match status" value="1"/>
</dbReference>
<dbReference type="OrthoDB" id="5583at2157"/>
<protein>
    <submittedName>
        <fullName evidence="9">Glycyl-radical enzyme activating protein</fullName>
        <ecNumber evidence="9">1.97.1.-</ecNumber>
    </submittedName>
</protein>
<dbReference type="InterPro" id="IPR007197">
    <property type="entry name" value="rSAM"/>
</dbReference>
<dbReference type="Pfam" id="PF00037">
    <property type="entry name" value="Fer4"/>
    <property type="match status" value="2"/>
</dbReference>
<keyword evidence="3" id="KW-0949">S-adenosyl-L-methionine</keyword>
<feature type="domain" description="Radical SAM core" evidence="8">
    <location>
        <begin position="18"/>
        <end position="306"/>
    </location>
</feature>
<dbReference type="RefSeq" id="WP_147663799.1">
    <property type="nucleotide sequence ID" value="NZ_CP042905.2"/>
</dbReference>
<dbReference type="PANTHER" id="PTHR30352:SF4">
    <property type="entry name" value="PYRUVATE FORMATE-LYASE 2-ACTIVATING ENZYME"/>
    <property type="match status" value="1"/>
</dbReference>
<evidence type="ECO:0000313" key="10">
    <source>
        <dbReference type="Proteomes" id="UP000321408"/>
    </source>
</evidence>
<evidence type="ECO:0000256" key="4">
    <source>
        <dbReference type="ARBA" id="ARBA00022723"/>
    </source>
</evidence>
<dbReference type="NCBIfam" id="TIGR02494">
    <property type="entry name" value="PFLE_PFLC"/>
    <property type="match status" value="1"/>
</dbReference>
<reference evidence="9 10" key="1">
    <citation type="journal article" date="2020" name="Nature">
        <title>Isolation of an archaeon at the prokaryote-eukaryote interface.</title>
        <authorList>
            <person name="Imachi H."/>
            <person name="Nobu M.K."/>
            <person name="Nakahara N."/>
            <person name="Morono Y."/>
            <person name="Ogawara M."/>
            <person name="Takaki Y."/>
            <person name="Takano Y."/>
            <person name="Uematsu K."/>
            <person name="Ikuta T."/>
            <person name="Ito M."/>
            <person name="Matsui Y."/>
            <person name="Miyazaki M."/>
            <person name="Murata K."/>
            <person name="Saito Y."/>
            <person name="Sakai S."/>
            <person name="Song C."/>
            <person name="Tasumi E."/>
            <person name="Yamanaka Y."/>
            <person name="Yamaguchi T."/>
            <person name="Kamagata Y."/>
            <person name="Tamaki H."/>
            <person name="Takai K."/>
        </authorList>
    </citation>
    <scope>NUCLEOTIDE SEQUENCE [LARGE SCALE GENOMIC DNA]</scope>
    <source>
        <strain evidence="9 10">MK-D1</strain>
    </source>
</reference>
<dbReference type="PROSITE" id="PS00198">
    <property type="entry name" value="4FE4S_FER_1"/>
    <property type="match status" value="1"/>
</dbReference>
<dbReference type="InterPro" id="IPR034457">
    <property type="entry name" value="Organic_radical-activating"/>
</dbReference>
<dbReference type="InterPro" id="IPR013785">
    <property type="entry name" value="Aldolase_TIM"/>
</dbReference>
<organism evidence="9 10">
    <name type="scientific">Promethearchaeum syntrophicum</name>
    <dbReference type="NCBI Taxonomy" id="2594042"/>
    <lineage>
        <taxon>Archaea</taxon>
        <taxon>Promethearchaeati</taxon>
        <taxon>Promethearchaeota</taxon>
        <taxon>Promethearchaeia</taxon>
        <taxon>Promethearchaeales</taxon>
        <taxon>Promethearchaeaceae</taxon>
        <taxon>Promethearchaeum</taxon>
    </lineage>
</organism>
<gene>
    <name evidence="9" type="ORF">DSAG12_02703</name>
</gene>
<evidence type="ECO:0000256" key="3">
    <source>
        <dbReference type="ARBA" id="ARBA00022691"/>
    </source>
</evidence>
<feature type="domain" description="4Fe-4S ferredoxin-type" evidence="7">
    <location>
        <begin position="47"/>
        <end position="78"/>
    </location>
</feature>
<evidence type="ECO:0000259" key="7">
    <source>
        <dbReference type="PROSITE" id="PS51379"/>
    </source>
</evidence>
<dbReference type="PANTHER" id="PTHR30352">
    <property type="entry name" value="PYRUVATE FORMATE-LYASE-ACTIVATING ENZYME"/>
    <property type="match status" value="1"/>
</dbReference>
<keyword evidence="10" id="KW-1185">Reference proteome</keyword>
<evidence type="ECO:0000256" key="1">
    <source>
        <dbReference type="ARBA" id="ARBA00001966"/>
    </source>
</evidence>
<dbReference type="Proteomes" id="UP000321408">
    <property type="component" value="Chromosome"/>
</dbReference>
<dbReference type="PIRSF" id="PIRSF000371">
    <property type="entry name" value="PFL_act_enz"/>
    <property type="match status" value="1"/>
</dbReference>
<keyword evidence="6" id="KW-0411">Iron-sulfur</keyword>
<evidence type="ECO:0000256" key="6">
    <source>
        <dbReference type="ARBA" id="ARBA00023014"/>
    </source>
</evidence>
<dbReference type="InterPro" id="IPR017896">
    <property type="entry name" value="4Fe4S_Fe-S-bd"/>
</dbReference>
<dbReference type="GO" id="GO:0051539">
    <property type="term" value="F:4 iron, 4 sulfur cluster binding"/>
    <property type="evidence" value="ECO:0007669"/>
    <property type="project" value="UniProtKB-KW"/>
</dbReference>
<name>A0A5B9DDN1_9ARCH</name>
<dbReference type="InterPro" id="IPR012839">
    <property type="entry name" value="Organic_radical_activase"/>
</dbReference>
<keyword evidence="4" id="KW-0479">Metal-binding</keyword>
<dbReference type="EC" id="1.97.1.-" evidence="9"/>